<gene>
    <name evidence="2" type="ORF">SCF082_LOCUS2186</name>
</gene>
<reference evidence="2 3" key="1">
    <citation type="submission" date="2024-02" db="EMBL/GenBank/DDBJ databases">
        <authorList>
            <person name="Chen Y."/>
            <person name="Shah S."/>
            <person name="Dougan E. K."/>
            <person name="Thang M."/>
            <person name="Chan C."/>
        </authorList>
    </citation>
    <scope>NUCLEOTIDE SEQUENCE [LARGE SCALE GENOMIC DNA]</scope>
</reference>
<feature type="region of interest" description="Disordered" evidence="1">
    <location>
        <begin position="362"/>
        <end position="396"/>
    </location>
</feature>
<name>A0ABP0HLV7_9DINO</name>
<feature type="region of interest" description="Disordered" evidence="1">
    <location>
        <begin position="464"/>
        <end position="519"/>
    </location>
</feature>
<dbReference type="Proteomes" id="UP001642464">
    <property type="component" value="Unassembled WGS sequence"/>
</dbReference>
<dbReference type="EMBL" id="CAXAMM010001098">
    <property type="protein sequence ID" value="CAK8990354.1"/>
    <property type="molecule type" value="Genomic_DNA"/>
</dbReference>
<feature type="compositionally biased region" description="Basic residues" evidence="1">
    <location>
        <begin position="505"/>
        <end position="519"/>
    </location>
</feature>
<evidence type="ECO:0000313" key="2">
    <source>
        <dbReference type="EMBL" id="CAK8990354.1"/>
    </source>
</evidence>
<comment type="caution">
    <text evidence="2">The sequence shown here is derived from an EMBL/GenBank/DDBJ whole genome shotgun (WGS) entry which is preliminary data.</text>
</comment>
<accession>A0ABP0HLV7</accession>
<feature type="region of interest" description="Disordered" evidence="1">
    <location>
        <begin position="294"/>
        <end position="344"/>
    </location>
</feature>
<protein>
    <submittedName>
        <fullName evidence="2">Uncharacterized protein</fullName>
    </submittedName>
</protein>
<keyword evidence="3" id="KW-1185">Reference proteome</keyword>
<evidence type="ECO:0000313" key="3">
    <source>
        <dbReference type="Proteomes" id="UP001642464"/>
    </source>
</evidence>
<sequence length="519" mass="57211">MGQKGASVDGFMAFCYWNLAEPLAETAPIEEISGAALCAPGATESELPAVLLGGDASFSAKTLAQSNPVGAIELMAGDSPECMPPRHMQHMTMTAFYDLYVLWCKGNHHEDDVAKMGCFSQIYDQWKQLLQFREVVECYFVLEPDVPKDSSTEVTCIMKALDHAAAILKSRGCPMPPHLIIEDFVDIIKAKVHPVRNRELRAEVLFGSLDIKSYYDQLGLYEKYEHSPNDCILLVKQLVNSESLSQRPLTFIPADFVQKLTKPLAALPRNLLSDRARKEWERFAPGPVLPVIVAPAKKVQDPDQPPKKRGRPPKDPSQPPKKRGRPPKNPAQETPEDPFVEQSKVASAAIPPAPEALDIKAASEPGSPMQDPPKPESVVENLEPLPTPPSRATFAGRTRLGSETYQKQWDERRAKYYQVVPASHWKDGLERDYWTLCTKTGSLDEAMVQFLAKIGVDQVVPTPSAHAAAPVRRPRPKPSDQPQAKAKAKAKAKVKSGPSNGRGRGAGRGRANARRIVCR</sequence>
<organism evidence="2 3">
    <name type="scientific">Durusdinium trenchii</name>
    <dbReference type="NCBI Taxonomy" id="1381693"/>
    <lineage>
        <taxon>Eukaryota</taxon>
        <taxon>Sar</taxon>
        <taxon>Alveolata</taxon>
        <taxon>Dinophyceae</taxon>
        <taxon>Suessiales</taxon>
        <taxon>Symbiodiniaceae</taxon>
        <taxon>Durusdinium</taxon>
    </lineage>
</organism>
<evidence type="ECO:0000256" key="1">
    <source>
        <dbReference type="SAM" id="MobiDB-lite"/>
    </source>
</evidence>
<proteinExistence type="predicted"/>
<dbReference type="SMART" id="SM00384">
    <property type="entry name" value="AT_hook"/>
    <property type="match status" value="2"/>
</dbReference>
<dbReference type="InterPro" id="IPR017956">
    <property type="entry name" value="AT_hook_DNA-bd_motif"/>
</dbReference>